<dbReference type="InterPro" id="IPR001959">
    <property type="entry name" value="Transposase"/>
</dbReference>
<dbReference type="PANTHER" id="PTHR30405">
    <property type="entry name" value="TRANSPOSASE"/>
    <property type="match status" value="1"/>
</dbReference>
<keyword evidence="3" id="KW-0815">Transposition</keyword>
<gene>
    <name evidence="8" type="ORF">EYB53_006100</name>
</gene>
<dbReference type="NCBIfam" id="TIGR01766">
    <property type="entry name" value="IS200/IS605 family accessory protein TnpB-like domain"/>
    <property type="match status" value="1"/>
</dbReference>
<evidence type="ECO:0000259" key="7">
    <source>
        <dbReference type="Pfam" id="PF07282"/>
    </source>
</evidence>
<evidence type="ECO:0000256" key="1">
    <source>
        <dbReference type="ARBA" id="ARBA00008761"/>
    </source>
</evidence>
<dbReference type="InterPro" id="IPR051399">
    <property type="entry name" value="RNA-guided_DNA_endo/Transpos"/>
</dbReference>
<feature type="domain" description="Probable transposase IS891/IS1136/IS1341" evidence="6">
    <location>
        <begin position="155"/>
        <end position="247"/>
    </location>
</feature>
<evidence type="ECO:0000313" key="8">
    <source>
        <dbReference type="EMBL" id="MBP1465274.1"/>
    </source>
</evidence>
<evidence type="ECO:0000313" key="9">
    <source>
        <dbReference type="Proteomes" id="UP001193081"/>
    </source>
</evidence>
<reference evidence="8 9" key="1">
    <citation type="submission" date="2021-03" db="EMBL/GenBank/DDBJ databases">
        <authorList>
            <person name="Grouzdev D.S."/>
        </authorList>
    </citation>
    <scope>NUCLEOTIDE SEQUENCE [LARGE SCALE GENOMIC DNA]</scope>
    <source>
        <strain evidence="8 9">M50-1</strain>
    </source>
</reference>
<evidence type="ECO:0000259" key="6">
    <source>
        <dbReference type="Pfam" id="PF01385"/>
    </source>
</evidence>
<comment type="caution">
    <text evidence="8">The sequence shown here is derived from an EMBL/GenBank/DDBJ whole genome shotgun (WGS) entry which is preliminary data.</text>
</comment>
<keyword evidence="9" id="KW-1185">Reference proteome</keyword>
<feature type="domain" description="Cas12f1-like TNB" evidence="7">
    <location>
        <begin position="278"/>
        <end position="344"/>
    </location>
</feature>
<accession>A0ABS4D759</accession>
<proteinExistence type="inferred from homology"/>
<evidence type="ECO:0000256" key="2">
    <source>
        <dbReference type="ARBA" id="ARBA00011044"/>
    </source>
</evidence>
<keyword evidence="5" id="KW-0233">DNA recombination</keyword>
<keyword evidence="4" id="KW-0238">DNA-binding</keyword>
<evidence type="ECO:0000256" key="3">
    <source>
        <dbReference type="ARBA" id="ARBA00022578"/>
    </source>
</evidence>
<dbReference type="NCBIfam" id="NF040570">
    <property type="entry name" value="guided_TnpB"/>
    <property type="match status" value="1"/>
</dbReference>
<protein>
    <submittedName>
        <fullName evidence="8">Transposase</fullName>
    </submittedName>
</protein>
<evidence type="ECO:0000256" key="4">
    <source>
        <dbReference type="ARBA" id="ARBA00023125"/>
    </source>
</evidence>
<dbReference type="Proteomes" id="UP001193081">
    <property type="component" value="Unassembled WGS sequence"/>
</dbReference>
<evidence type="ECO:0000256" key="5">
    <source>
        <dbReference type="ARBA" id="ARBA00023172"/>
    </source>
</evidence>
<sequence length="372" mass="41582">MKLIAQLKLQPTPEQADLLRRTLEAANAACNFISDVAWETRTFGKFALQKACYAQIRERFGLSAQMTVRALAKVGDAYKLDKKTKRTFRPLASIAYDDRILSFALPPSEVSIWTLSGRAAIPFVCGERQRQMLATRQGESDLLFHRGAWYLLVTCEVEEADPQDVDDVLGIDLGVTNIATDSDGTIHSGSTIKNVRYRHRRLRNRLQQKGTLSAKRRLRRLAGQEARFAKDTNHTISKHLVETAERTKRAISLEDLKGMRTRVRARRQQRAQLHSWSFAQLRSFIGYKAQRIGIPVVLVDPRNTSRRCPACGHIDKANRPAQAVFRCTSCGCAGHADVIAAENIRVLGRAAVMQPHVSEAAPPSCQRQAAGL</sequence>
<organism evidence="8 9">
    <name type="scientific">Candidatus Chloroploca mongolica</name>
    <dbReference type="NCBI Taxonomy" id="2528176"/>
    <lineage>
        <taxon>Bacteria</taxon>
        <taxon>Bacillati</taxon>
        <taxon>Chloroflexota</taxon>
        <taxon>Chloroflexia</taxon>
        <taxon>Chloroflexales</taxon>
        <taxon>Chloroflexineae</taxon>
        <taxon>Oscillochloridaceae</taxon>
        <taxon>Candidatus Chloroploca</taxon>
    </lineage>
</organism>
<dbReference type="PANTHER" id="PTHR30405:SF11">
    <property type="entry name" value="RNA-GUIDED DNA ENDONUCLEASE RV2885C-RELATED"/>
    <property type="match status" value="1"/>
</dbReference>
<comment type="similarity">
    <text evidence="1">In the C-terminal section; belongs to the transposase 35 family.</text>
</comment>
<dbReference type="Pfam" id="PF07282">
    <property type="entry name" value="Cas12f1-like_TNB"/>
    <property type="match status" value="1"/>
</dbReference>
<name>A0ABS4D759_9CHLR</name>
<dbReference type="EMBL" id="SIJK02000007">
    <property type="protein sequence ID" value="MBP1465274.1"/>
    <property type="molecule type" value="Genomic_DNA"/>
</dbReference>
<dbReference type="InterPro" id="IPR010095">
    <property type="entry name" value="Cas12f1-like_TNB"/>
</dbReference>
<dbReference type="RefSeq" id="WP_135477311.1">
    <property type="nucleotide sequence ID" value="NZ_SIJK02000007.1"/>
</dbReference>
<comment type="similarity">
    <text evidence="2">In the N-terminal section; belongs to the transposase 2 family.</text>
</comment>
<dbReference type="Pfam" id="PF01385">
    <property type="entry name" value="OrfB_IS605"/>
    <property type="match status" value="1"/>
</dbReference>